<dbReference type="AlphaFoldDB" id="A0A7Y9S3Z9"/>
<reference evidence="2 3" key="1">
    <citation type="submission" date="2020-07" db="EMBL/GenBank/DDBJ databases">
        <title>Sequencing the genomes of 1000 actinobacteria strains.</title>
        <authorList>
            <person name="Klenk H.-P."/>
        </authorList>
    </citation>
    <scope>NUCLEOTIDE SEQUENCE [LARGE SCALE GENOMIC DNA]</scope>
    <source>
        <strain evidence="2 3">DSM 23819</strain>
    </source>
</reference>
<evidence type="ECO:0000256" key="1">
    <source>
        <dbReference type="SAM" id="Phobius"/>
    </source>
</evidence>
<sequence length="178" mass="19636">MLIFHIAEKSRWDAARLAGSYAQSTLDRTLEEEGFIHASREDQVEGVRERYYADVRTPLVLLTIDTEKLTSPWSEDEVGDTTYPHIHGPINPSAVVAVEPLGGQQARPQRSFMGEFLAEFSFRIAAAIVVMVVASACGFLGVWLWGDSAGLWALLVGAALSTAAMIALYRRRERRLAG</sequence>
<accession>A0A7Y9S3Z9</accession>
<protein>
    <submittedName>
        <fullName evidence="2">Uncharacterized protein (DUF952 family)</fullName>
    </submittedName>
</protein>
<keyword evidence="1" id="KW-0472">Membrane</keyword>
<organism evidence="2 3">
    <name type="scientific">Nocardioides daedukensis</name>
    <dbReference type="NCBI Taxonomy" id="634462"/>
    <lineage>
        <taxon>Bacteria</taxon>
        <taxon>Bacillati</taxon>
        <taxon>Actinomycetota</taxon>
        <taxon>Actinomycetes</taxon>
        <taxon>Propionibacteriales</taxon>
        <taxon>Nocardioidaceae</taxon>
        <taxon>Nocardioides</taxon>
    </lineage>
</organism>
<keyword evidence="1" id="KW-0812">Transmembrane</keyword>
<keyword evidence="3" id="KW-1185">Reference proteome</keyword>
<proteinExistence type="predicted"/>
<evidence type="ECO:0000313" key="3">
    <source>
        <dbReference type="Proteomes" id="UP000540656"/>
    </source>
</evidence>
<gene>
    <name evidence="2" type="ORF">BJ980_003527</name>
</gene>
<feature type="transmembrane region" description="Helical" evidence="1">
    <location>
        <begin position="151"/>
        <end position="169"/>
    </location>
</feature>
<dbReference type="PANTHER" id="PTHR34129">
    <property type="entry name" value="BLR1139 PROTEIN"/>
    <property type="match status" value="1"/>
</dbReference>
<dbReference type="RefSeq" id="WP_179503516.1">
    <property type="nucleotide sequence ID" value="NZ_JACCAA010000001.1"/>
</dbReference>
<name>A0A7Y9S3Z9_9ACTN</name>
<dbReference type="Proteomes" id="UP000540656">
    <property type="component" value="Unassembled WGS sequence"/>
</dbReference>
<keyword evidence="1" id="KW-1133">Transmembrane helix</keyword>
<dbReference type="InterPro" id="IPR009297">
    <property type="entry name" value="DUF952"/>
</dbReference>
<dbReference type="SUPFAM" id="SSF56399">
    <property type="entry name" value="ADP-ribosylation"/>
    <property type="match status" value="1"/>
</dbReference>
<feature type="transmembrane region" description="Helical" evidence="1">
    <location>
        <begin position="120"/>
        <end position="145"/>
    </location>
</feature>
<dbReference type="Pfam" id="PF06108">
    <property type="entry name" value="DUF952"/>
    <property type="match status" value="1"/>
</dbReference>
<dbReference type="PANTHER" id="PTHR34129:SF1">
    <property type="entry name" value="DUF952 DOMAIN-CONTAINING PROTEIN"/>
    <property type="match status" value="1"/>
</dbReference>
<dbReference type="Gene3D" id="3.20.170.20">
    <property type="entry name" value="Protein of unknown function DUF952"/>
    <property type="match status" value="1"/>
</dbReference>
<comment type="caution">
    <text evidence="2">The sequence shown here is derived from an EMBL/GenBank/DDBJ whole genome shotgun (WGS) entry which is preliminary data.</text>
</comment>
<dbReference type="EMBL" id="JACCAA010000001">
    <property type="protein sequence ID" value="NYG60604.1"/>
    <property type="molecule type" value="Genomic_DNA"/>
</dbReference>
<evidence type="ECO:0000313" key="2">
    <source>
        <dbReference type="EMBL" id="NYG60604.1"/>
    </source>
</evidence>